<evidence type="ECO:0000256" key="1">
    <source>
        <dbReference type="ARBA" id="ARBA00001947"/>
    </source>
</evidence>
<evidence type="ECO:0000256" key="4">
    <source>
        <dbReference type="ARBA" id="ARBA00022670"/>
    </source>
</evidence>
<evidence type="ECO:0000256" key="5">
    <source>
        <dbReference type="ARBA" id="ARBA00022692"/>
    </source>
</evidence>
<keyword evidence="16" id="KW-1185">Reference proteome</keyword>
<feature type="transmembrane region" description="Helical" evidence="13">
    <location>
        <begin position="309"/>
        <end position="329"/>
    </location>
</feature>
<feature type="transmembrane region" description="Helical" evidence="13">
    <location>
        <begin position="184"/>
        <end position="202"/>
    </location>
</feature>
<keyword evidence="10" id="KW-0482">Metalloprotease</keyword>
<sequence length="340" mass="38968">MDPQEPVIPVQANDENDRQAASDYPPKYIPLQQKGNSALRSIQSLALYLMIGYLIFPSFTILLMVTFIVLIHELGHFLAMKYFKYSDLGMFFIPLLGAYVSGTKREVSQTQSAIILLAGPIPGVIIGAVLYFIDAAYGGLVWWGVSVYTISLLFIFLNLFNLLPIYPLDGGQLLNRVFLDEEGYISRIFILLSIAAMTWFSISLWQKTGSWFYFILLLFPVYLLLRMRSDSQLTNLEKKLEADGYDLNKLYEDLTDEEYWELRKKVIAHHTAFAGITPGPPYEYDLKEDKVMNAIQSLLHRTFWEDMSIPGKILLLLIWIAALASPWLLQLDLSFFRRFG</sequence>
<evidence type="ECO:0000256" key="11">
    <source>
        <dbReference type="ARBA" id="ARBA00023136"/>
    </source>
</evidence>
<gene>
    <name evidence="15" type="ORF">ACFS6H_12975</name>
</gene>
<evidence type="ECO:0000256" key="9">
    <source>
        <dbReference type="ARBA" id="ARBA00022989"/>
    </source>
</evidence>
<feature type="transmembrane region" description="Helical" evidence="13">
    <location>
        <begin position="208"/>
        <end position="225"/>
    </location>
</feature>
<evidence type="ECO:0000256" key="8">
    <source>
        <dbReference type="ARBA" id="ARBA00022833"/>
    </source>
</evidence>
<keyword evidence="4 15" id="KW-0645">Protease</keyword>
<evidence type="ECO:0000256" key="3">
    <source>
        <dbReference type="ARBA" id="ARBA00007931"/>
    </source>
</evidence>
<proteinExistence type="inferred from homology"/>
<name>A0ABW6AA82_9BACT</name>
<dbReference type="Pfam" id="PF02163">
    <property type="entry name" value="Peptidase_M50"/>
    <property type="match status" value="1"/>
</dbReference>
<dbReference type="PANTHER" id="PTHR39188:SF3">
    <property type="entry name" value="STAGE IV SPORULATION PROTEIN FB"/>
    <property type="match status" value="1"/>
</dbReference>
<comment type="cofactor">
    <cofactor evidence="1">
        <name>Zn(2+)</name>
        <dbReference type="ChEBI" id="CHEBI:29105"/>
    </cofactor>
</comment>
<dbReference type="InterPro" id="IPR008915">
    <property type="entry name" value="Peptidase_M50"/>
</dbReference>
<feature type="transmembrane region" description="Helical" evidence="13">
    <location>
        <begin position="82"/>
        <end position="101"/>
    </location>
</feature>
<comment type="similarity">
    <text evidence="3">Belongs to the peptidase M50B family.</text>
</comment>
<comment type="subcellular location">
    <subcellularLocation>
        <location evidence="2">Membrane</location>
        <topology evidence="2">Multi-pass membrane protein</topology>
    </subcellularLocation>
</comment>
<evidence type="ECO:0000256" key="7">
    <source>
        <dbReference type="ARBA" id="ARBA00022801"/>
    </source>
</evidence>
<evidence type="ECO:0000256" key="10">
    <source>
        <dbReference type="ARBA" id="ARBA00023049"/>
    </source>
</evidence>
<keyword evidence="6" id="KW-0479">Metal-binding</keyword>
<evidence type="ECO:0000256" key="6">
    <source>
        <dbReference type="ARBA" id="ARBA00022723"/>
    </source>
</evidence>
<dbReference type="RefSeq" id="WP_386099367.1">
    <property type="nucleotide sequence ID" value="NZ_JBHUOZ010000003.1"/>
</dbReference>
<feature type="region of interest" description="Disordered" evidence="12">
    <location>
        <begin position="1"/>
        <end position="20"/>
    </location>
</feature>
<feature type="transmembrane region" description="Helical" evidence="13">
    <location>
        <begin position="113"/>
        <end position="133"/>
    </location>
</feature>
<feature type="transmembrane region" description="Helical" evidence="13">
    <location>
        <begin position="139"/>
        <end position="163"/>
    </location>
</feature>
<evidence type="ECO:0000256" key="13">
    <source>
        <dbReference type="SAM" id="Phobius"/>
    </source>
</evidence>
<evidence type="ECO:0000256" key="2">
    <source>
        <dbReference type="ARBA" id="ARBA00004141"/>
    </source>
</evidence>
<dbReference type="CDD" id="cd06160">
    <property type="entry name" value="S2P-M50_like_2"/>
    <property type="match status" value="1"/>
</dbReference>
<dbReference type="GO" id="GO:0006508">
    <property type="term" value="P:proteolysis"/>
    <property type="evidence" value="ECO:0007669"/>
    <property type="project" value="UniProtKB-KW"/>
</dbReference>
<keyword evidence="8" id="KW-0862">Zinc</keyword>
<feature type="domain" description="Peptidase M50" evidence="14">
    <location>
        <begin position="61"/>
        <end position="133"/>
    </location>
</feature>
<dbReference type="GO" id="GO:0008233">
    <property type="term" value="F:peptidase activity"/>
    <property type="evidence" value="ECO:0007669"/>
    <property type="project" value="UniProtKB-KW"/>
</dbReference>
<dbReference type="Proteomes" id="UP001597511">
    <property type="component" value="Unassembled WGS sequence"/>
</dbReference>
<dbReference type="EMBL" id="JBHUOZ010000003">
    <property type="protein sequence ID" value="MFD2920633.1"/>
    <property type="molecule type" value="Genomic_DNA"/>
</dbReference>
<evidence type="ECO:0000259" key="14">
    <source>
        <dbReference type="Pfam" id="PF02163"/>
    </source>
</evidence>
<keyword evidence="9 13" id="KW-1133">Transmembrane helix</keyword>
<evidence type="ECO:0000313" key="15">
    <source>
        <dbReference type="EMBL" id="MFD2920633.1"/>
    </source>
</evidence>
<keyword evidence="5 13" id="KW-0812">Transmembrane</keyword>
<keyword evidence="7" id="KW-0378">Hydrolase</keyword>
<organism evidence="15 16">
    <name type="scientific">Terrimonas rubra</name>
    <dbReference type="NCBI Taxonomy" id="1035890"/>
    <lineage>
        <taxon>Bacteria</taxon>
        <taxon>Pseudomonadati</taxon>
        <taxon>Bacteroidota</taxon>
        <taxon>Chitinophagia</taxon>
        <taxon>Chitinophagales</taxon>
        <taxon>Chitinophagaceae</taxon>
        <taxon>Terrimonas</taxon>
    </lineage>
</organism>
<accession>A0ABW6AA82</accession>
<evidence type="ECO:0000256" key="12">
    <source>
        <dbReference type="SAM" id="MobiDB-lite"/>
    </source>
</evidence>
<protein>
    <submittedName>
        <fullName evidence="15">Site-2 protease family protein</fullName>
    </submittedName>
</protein>
<comment type="caution">
    <text evidence="15">The sequence shown here is derived from an EMBL/GenBank/DDBJ whole genome shotgun (WGS) entry which is preliminary data.</text>
</comment>
<reference evidence="16" key="1">
    <citation type="journal article" date="2019" name="Int. J. Syst. Evol. Microbiol.">
        <title>The Global Catalogue of Microorganisms (GCM) 10K type strain sequencing project: providing services to taxonomists for standard genome sequencing and annotation.</title>
        <authorList>
            <consortium name="The Broad Institute Genomics Platform"/>
            <consortium name="The Broad Institute Genome Sequencing Center for Infectious Disease"/>
            <person name="Wu L."/>
            <person name="Ma J."/>
        </authorList>
    </citation>
    <scope>NUCLEOTIDE SEQUENCE [LARGE SCALE GENOMIC DNA]</scope>
    <source>
        <strain evidence="16">KCTC 23299</strain>
    </source>
</reference>
<evidence type="ECO:0000313" key="16">
    <source>
        <dbReference type="Proteomes" id="UP001597511"/>
    </source>
</evidence>
<keyword evidence="11 13" id="KW-0472">Membrane</keyword>
<feature type="transmembrane region" description="Helical" evidence="13">
    <location>
        <begin position="45"/>
        <end position="70"/>
    </location>
</feature>
<dbReference type="PANTHER" id="PTHR39188">
    <property type="entry name" value="MEMBRANE-ASSOCIATED ZINC METALLOPROTEASE M50B"/>
    <property type="match status" value="1"/>
</dbReference>